<organism evidence="3 4">
    <name type="scientific">Setaria viridis</name>
    <name type="common">Green bristlegrass</name>
    <name type="synonym">Setaria italica subsp. viridis</name>
    <dbReference type="NCBI Taxonomy" id="4556"/>
    <lineage>
        <taxon>Eukaryota</taxon>
        <taxon>Viridiplantae</taxon>
        <taxon>Streptophyta</taxon>
        <taxon>Embryophyta</taxon>
        <taxon>Tracheophyta</taxon>
        <taxon>Spermatophyta</taxon>
        <taxon>Magnoliopsida</taxon>
        <taxon>Liliopsida</taxon>
        <taxon>Poales</taxon>
        <taxon>Poaceae</taxon>
        <taxon>PACMAD clade</taxon>
        <taxon>Panicoideae</taxon>
        <taxon>Panicodae</taxon>
        <taxon>Paniceae</taxon>
        <taxon>Cenchrinae</taxon>
        <taxon>Setaria</taxon>
    </lineage>
</organism>
<name>A0A4U6V6Y5_SETVI</name>
<evidence type="ECO:0000256" key="1">
    <source>
        <dbReference type="SAM" id="MobiDB-lite"/>
    </source>
</evidence>
<feature type="region of interest" description="Disordered" evidence="1">
    <location>
        <begin position="65"/>
        <end position="96"/>
    </location>
</feature>
<sequence length="96" mass="10548">MSVFHRRTAAAVLFFLLLAATLLASRCWVVDGARSMDEPAATKRSGYVVRPAPAMRLYGGYLPRPKVIPPSGPSEGHNSIGPEMEQEDNNRVLRKP</sequence>
<evidence type="ECO:0000313" key="3">
    <source>
        <dbReference type="EMBL" id="TKW23764.1"/>
    </source>
</evidence>
<dbReference type="Gramene" id="TKW23764">
    <property type="protein sequence ID" value="TKW23764"/>
    <property type="gene ID" value="SEVIR_3G008250v2"/>
</dbReference>
<dbReference type="Proteomes" id="UP000298652">
    <property type="component" value="Chromosome 3"/>
</dbReference>
<reference evidence="3" key="1">
    <citation type="submission" date="2019-03" db="EMBL/GenBank/DDBJ databases">
        <title>WGS assembly of Setaria viridis.</title>
        <authorList>
            <person name="Huang P."/>
            <person name="Jenkins J."/>
            <person name="Grimwood J."/>
            <person name="Barry K."/>
            <person name="Healey A."/>
            <person name="Mamidi S."/>
            <person name="Sreedasyam A."/>
            <person name="Shu S."/>
            <person name="Feldman M."/>
            <person name="Wu J."/>
            <person name="Yu Y."/>
            <person name="Chen C."/>
            <person name="Johnson J."/>
            <person name="Rokhsar D."/>
            <person name="Baxter I."/>
            <person name="Schmutz J."/>
            <person name="Brutnell T."/>
            <person name="Kellogg E."/>
        </authorList>
    </citation>
    <scope>NUCLEOTIDE SEQUENCE [LARGE SCALE GENOMIC DNA]</scope>
</reference>
<keyword evidence="4" id="KW-1185">Reference proteome</keyword>
<evidence type="ECO:0000256" key="2">
    <source>
        <dbReference type="SAM" id="SignalP"/>
    </source>
</evidence>
<keyword evidence="2" id="KW-0732">Signal</keyword>
<dbReference type="OMA" id="RTMQTSY"/>
<evidence type="ECO:0000313" key="4">
    <source>
        <dbReference type="Proteomes" id="UP000298652"/>
    </source>
</evidence>
<accession>A0A4U6V6Y5</accession>
<feature type="signal peptide" evidence="2">
    <location>
        <begin position="1"/>
        <end position="24"/>
    </location>
</feature>
<proteinExistence type="predicted"/>
<protein>
    <submittedName>
        <fullName evidence="3">Uncharacterized protein</fullName>
    </submittedName>
</protein>
<gene>
    <name evidence="3" type="ORF">SEVIR_3G008250v2</name>
</gene>
<dbReference type="AlphaFoldDB" id="A0A4U6V6Y5"/>
<dbReference type="EMBL" id="CM016554">
    <property type="protein sequence ID" value="TKW23764.1"/>
    <property type="molecule type" value="Genomic_DNA"/>
</dbReference>
<feature type="chain" id="PRO_5020607346" evidence="2">
    <location>
        <begin position="25"/>
        <end position="96"/>
    </location>
</feature>